<feature type="compositionally biased region" description="Polar residues" evidence="1">
    <location>
        <begin position="20"/>
        <end position="37"/>
    </location>
</feature>
<evidence type="ECO:0000313" key="2">
    <source>
        <dbReference type="EMBL" id="KAF2145849.1"/>
    </source>
</evidence>
<sequence>MRRYRCRAAAVFRYIKPGDQSKNPRTTTPDKPTASITQTLPSRTVYATPTMHAPTLLLSTLALFTTNVAAAAQGVASLSSIETHAPASNEDFERSVSFNVKDTDSADPVTAFCGASWDVREQEFPTEYTHCNATSWAWYVTSWGDGFGLELRHTYIDREARKFHERFGSPQVMGLQSCSEATSRTGDCVYSPLSVPFYREITGPTS</sequence>
<evidence type="ECO:0000313" key="3">
    <source>
        <dbReference type="Proteomes" id="UP000799438"/>
    </source>
</evidence>
<evidence type="ECO:0008006" key="4">
    <source>
        <dbReference type="Google" id="ProtNLM"/>
    </source>
</evidence>
<dbReference type="AlphaFoldDB" id="A0A6A6BNX7"/>
<feature type="region of interest" description="Disordered" evidence="1">
    <location>
        <begin position="17"/>
        <end position="37"/>
    </location>
</feature>
<accession>A0A6A6BNX7</accession>
<proteinExistence type="predicted"/>
<protein>
    <recommendedName>
        <fullName evidence="4">AA1-like domain-containing protein</fullName>
    </recommendedName>
</protein>
<gene>
    <name evidence="2" type="ORF">K452DRAFT_315994</name>
</gene>
<organism evidence="2 3">
    <name type="scientific">Aplosporella prunicola CBS 121167</name>
    <dbReference type="NCBI Taxonomy" id="1176127"/>
    <lineage>
        <taxon>Eukaryota</taxon>
        <taxon>Fungi</taxon>
        <taxon>Dikarya</taxon>
        <taxon>Ascomycota</taxon>
        <taxon>Pezizomycotina</taxon>
        <taxon>Dothideomycetes</taxon>
        <taxon>Dothideomycetes incertae sedis</taxon>
        <taxon>Botryosphaeriales</taxon>
        <taxon>Aplosporellaceae</taxon>
        <taxon>Aplosporella</taxon>
    </lineage>
</organism>
<dbReference type="GeneID" id="54301411"/>
<dbReference type="Proteomes" id="UP000799438">
    <property type="component" value="Unassembled WGS sequence"/>
</dbReference>
<name>A0A6A6BNX7_9PEZI</name>
<dbReference type="RefSeq" id="XP_033401561.1">
    <property type="nucleotide sequence ID" value="XM_033543914.1"/>
</dbReference>
<evidence type="ECO:0000256" key="1">
    <source>
        <dbReference type="SAM" id="MobiDB-lite"/>
    </source>
</evidence>
<keyword evidence="3" id="KW-1185">Reference proteome</keyword>
<dbReference type="EMBL" id="ML995477">
    <property type="protein sequence ID" value="KAF2145849.1"/>
    <property type="molecule type" value="Genomic_DNA"/>
</dbReference>
<reference evidence="2" key="1">
    <citation type="journal article" date="2020" name="Stud. Mycol.">
        <title>101 Dothideomycetes genomes: a test case for predicting lifestyles and emergence of pathogens.</title>
        <authorList>
            <person name="Haridas S."/>
            <person name="Albert R."/>
            <person name="Binder M."/>
            <person name="Bloem J."/>
            <person name="Labutti K."/>
            <person name="Salamov A."/>
            <person name="Andreopoulos B."/>
            <person name="Baker S."/>
            <person name="Barry K."/>
            <person name="Bills G."/>
            <person name="Bluhm B."/>
            <person name="Cannon C."/>
            <person name="Castanera R."/>
            <person name="Culley D."/>
            <person name="Daum C."/>
            <person name="Ezra D."/>
            <person name="Gonzalez J."/>
            <person name="Henrissat B."/>
            <person name="Kuo A."/>
            <person name="Liang C."/>
            <person name="Lipzen A."/>
            <person name="Lutzoni F."/>
            <person name="Magnuson J."/>
            <person name="Mondo S."/>
            <person name="Nolan M."/>
            <person name="Ohm R."/>
            <person name="Pangilinan J."/>
            <person name="Park H.-J."/>
            <person name="Ramirez L."/>
            <person name="Alfaro M."/>
            <person name="Sun H."/>
            <person name="Tritt A."/>
            <person name="Yoshinaga Y."/>
            <person name="Zwiers L.-H."/>
            <person name="Turgeon B."/>
            <person name="Goodwin S."/>
            <person name="Spatafora J."/>
            <person name="Crous P."/>
            <person name="Grigoriev I."/>
        </authorList>
    </citation>
    <scope>NUCLEOTIDE SEQUENCE</scope>
    <source>
        <strain evidence="2">CBS 121167</strain>
    </source>
</reference>